<evidence type="ECO:0000256" key="2">
    <source>
        <dbReference type="ARBA" id="ARBA00012323"/>
    </source>
</evidence>
<dbReference type="PROSITE" id="PS01125">
    <property type="entry name" value="ROK"/>
    <property type="match status" value="1"/>
</dbReference>
<name>A0A9D1DS28_9FIRM</name>
<reference evidence="9" key="2">
    <citation type="journal article" date="2021" name="PeerJ">
        <title>Extensive microbial diversity within the chicken gut microbiome revealed by metagenomics and culture.</title>
        <authorList>
            <person name="Gilroy R."/>
            <person name="Ravi A."/>
            <person name="Getino M."/>
            <person name="Pursley I."/>
            <person name="Horton D.L."/>
            <person name="Alikhan N.F."/>
            <person name="Baker D."/>
            <person name="Gharbi K."/>
            <person name="Hall N."/>
            <person name="Watson M."/>
            <person name="Adriaenssens E.M."/>
            <person name="Foster-Nyarko E."/>
            <person name="Jarju S."/>
            <person name="Secka A."/>
            <person name="Antonio M."/>
            <person name="Oren A."/>
            <person name="Chaudhuri R.R."/>
            <person name="La Ragione R."/>
            <person name="Hildebrand F."/>
            <person name="Pallen M.J."/>
        </authorList>
    </citation>
    <scope>NUCLEOTIDE SEQUENCE</scope>
    <source>
        <strain evidence="9">ChiSjej1B19-7085</strain>
    </source>
</reference>
<evidence type="ECO:0000256" key="8">
    <source>
        <dbReference type="ARBA" id="ARBA00032386"/>
    </source>
</evidence>
<dbReference type="GO" id="GO:0005737">
    <property type="term" value="C:cytoplasm"/>
    <property type="evidence" value="ECO:0007669"/>
    <property type="project" value="InterPro"/>
</dbReference>
<evidence type="ECO:0000256" key="7">
    <source>
        <dbReference type="ARBA" id="ARBA00022840"/>
    </source>
</evidence>
<dbReference type="InterPro" id="IPR043129">
    <property type="entry name" value="ATPase_NBD"/>
</dbReference>
<dbReference type="PANTHER" id="PTHR18964">
    <property type="entry name" value="ROK (REPRESSOR, ORF, KINASE) FAMILY"/>
    <property type="match status" value="1"/>
</dbReference>
<dbReference type="GO" id="GO:0004340">
    <property type="term" value="F:glucokinase activity"/>
    <property type="evidence" value="ECO:0007669"/>
    <property type="project" value="UniProtKB-EC"/>
</dbReference>
<organism evidence="9 10">
    <name type="scientific">Candidatus Gallacutalibacter pullicola</name>
    <dbReference type="NCBI Taxonomy" id="2840830"/>
    <lineage>
        <taxon>Bacteria</taxon>
        <taxon>Bacillati</taxon>
        <taxon>Bacillota</taxon>
        <taxon>Clostridia</taxon>
        <taxon>Eubacteriales</taxon>
        <taxon>Candidatus Gallacutalibacter</taxon>
    </lineage>
</organism>
<evidence type="ECO:0000313" key="9">
    <source>
        <dbReference type="EMBL" id="HIR57978.1"/>
    </source>
</evidence>
<dbReference type="InterPro" id="IPR000600">
    <property type="entry name" value="ROK"/>
</dbReference>
<dbReference type="GO" id="GO:0005524">
    <property type="term" value="F:ATP binding"/>
    <property type="evidence" value="ECO:0007669"/>
    <property type="project" value="UniProtKB-KW"/>
</dbReference>
<keyword evidence="6" id="KW-0418">Kinase</keyword>
<keyword evidence="4" id="KW-0808">Transferase</keyword>
<evidence type="ECO:0000313" key="10">
    <source>
        <dbReference type="Proteomes" id="UP000886785"/>
    </source>
</evidence>
<dbReference type="AlphaFoldDB" id="A0A9D1DS28"/>
<dbReference type="Pfam" id="PF00480">
    <property type="entry name" value="ROK"/>
    <property type="match status" value="1"/>
</dbReference>
<evidence type="ECO:0000256" key="4">
    <source>
        <dbReference type="ARBA" id="ARBA00022679"/>
    </source>
</evidence>
<dbReference type="InterPro" id="IPR049874">
    <property type="entry name" value="ROK_cs"/>
</dbReference>
<comment type="similarity">
    <text evidence="1">Belongs to the ROK (NagC/XylR) family.</text>
</comment>
<accession>A0A9D1DS28</accession>
<dbReference type="SUPFAM" id="SSF53067">
    <property type="entry name" value="Actin-like ATPase domain"/>
    <property type="match status" value="1"/>
</dbReference>
<evidence type="ECO:0000256" key="5">
    <source>
        <dbReference type="ARBA" id="ARBA00022741"/>
    </source>
</evidence>
<dbReference type="GO" id="GO:0006096">
    <property type="term" value="P:glycolytic process"/>
    <property type="evidence" value="ECO:0007669"/>
    <property type="project" value="InterPro"/>
</dbReference>
<gene>
    <name evidence="9" type="ORF">IAA54_09940</name>
</gene>
<dbReference type="EMBL" id="DVHF01000122">
    <property type="protein sequence ID" value="HIR57978.1"/>
    <property type="molecule type" value="Genomic_DNA"/>
</dbReference>
<dbReference type="NCBIfam" id="TIGR00744">
    <property type="entry name" value="ROK_glcA_fam"/>
    <property type="match status" value="1"/>
</dbReference>
<reference evidence="9" key="1">
    <citation type="submission" date="2020-10" db="EMBL/GenBank/DDBJ databases">
        <authorList>
            <person name="Gilroy R."/>
        </authorList>
    </citation>
    <scope>NUCLEOTIDE SEQUENCE</scope>
    <source>
        <strain evidence="9">ChiSjej1B19-7085</strain>
    </source>
</reference>
<dbReference type="InterPro" id="IPR004654">
    <property type="entry name" value="ROK_glcA"/>
</dbReference>
<keyword evidence="7" id="KW-0067">ATP-binding</keyword>
<dbReference type="Gene3D" id="3.30.420.40">
    <property type="match status" value="2"/>
</dbReference>
<dbReference type="PANTHER" id="PTHR18964:SF149">
    <property type="entry name" value="BIFUNCTIONAL UDP-N-ACETYLGLUCOSAMINE 2-EPIMERASE_N-ACETYLMANNOSAMINE KINASE"/>
    <property type="match status" value="1"/>
</dbReference>
<proteinExistence type="inferred from homology"/>
<comment type="caution">
    <text evidence="9">The sequence shown here is derived from an EMBL/GenBank/DDBJ whole genome shotgun (WGS) entry which is preliminary data.</text>
</comment>
<dbReference type="EC" id="2.7.1.2" evidence="2"/>
<protein>
    <recommendedName>
        <fullName evidence="3">Glucokinase</fullName>
        <ecNumber evidence="2">2.7.1.2</ecNumber>
    </recommendedName>
    <alternativeName>
        <fullName evidence="8">Glucose kinase</fullName>
    </alternativeName>
</protein>
<dbReference type="Proteomes" id="UP000886785">
    <property type="component" value="Unassembled WGS sequence"/>
</dbReference>
<evidence type="ECO:0000256" key="3">
    <source>
        <dbReference type="ARBA" id="ARBA00014701"/>
    </source>
</evidence>
<evidence type="ECO:0000256" key="1">
    <source>
        <dbReference type="ARBA" id="ARBA00006479"/>
    </source>
</evidence>
<sequence length="316" mass="33211">MYYLGIDLGGTNVAVGVVDEKNQIVARAKAKTPTPCPDDVLCETLASTAEEALKNAGITLDDVPWVGIGCPGTVNRDTGIVEFSNNLELHRFPLRELLSKRMNKEVVIENDANAAAYGEYKAGALAGAKDGVAITLGTGVGSGIVIDGKILSGCNFSAGEMGHHVIVFGGRKCTCGRNGCWEAYASATGLINITKEMMAEAPQDSPIWQIAGGSLDNVNGRTSFDAMRAGDPVGKKIVDTYIEYLGCGIANVINTFQPDILCIGGGICNEGETLLAPLREYVKSQIFSIYAEKQTKICRAQLGNDAGIIGAALLGC</sequence>
<evidence type="ECO:0000256" key="6">
    <source>
        <dbReference type="ARBA" id="ARBA00022777"/>
    </source>
</evidence>
<keyword evidence="5" id="KW-0547">Nucleotide-binding</keyword>